<feature type="repeat" description="PPR" evidence="2">
    <location>
        <begin position="619"/>
        <end position="653"/>
    </location>
</feature>
<dbReference type="OMA" id="RTHGNTR"/>
<dbReference type="GO" id="GO:0003723">
    <property type="term" value="F:RNA binding"/>
    <property type="evidence" value="ECO:0007669"/>
    <property type="project" value="InterPro"/>
</dbReference>
<feature type="repeat" description="PPR" evidence="2">
    <location>
        <begin position="756"/>
        <end position="790"/>
    </location>
</feature>
<keyword evidence="1" id="KW-0677">Repeat</keyword>
<protein>
    <recommendedName>
        <fullName evidence="4">Pentacotripeptide-repeat region of PRORP domain-containing protein</fullName>
    </recommendedName>
</protein>
<dbReference type="PANTHER" id="PTHR47926">
    <property type="entry name" value="PENTATRICOPEPTIDE REPEAT-CONTAINING PROTEIN"/>
    <property type="match status" value="1"/>
</dbReference>
<dbReference type="FunFam" id="1.25.40.10:FF:000158">
    <property type="entry name" value="pentatricopeptide repeat-containing protein At2g33680"/>
    <property type="match status" value="1"/>
</dbReference>
<name>A0A5K1FGL0_9MAGN</name>
<dbReference type="OrthoDB" id="308440at2759"/>
<accession>A0A5K1FGL0</accession>
<sequence>MPLCLYQLGYLLSLKNRSRIASFGVLNLVSRRFGNHGHVVKDDLTGRPLPLLEICRQSQDIESLRQTHAHACVHGLSNDNVLGTKILGCYANYGYLDEARRVFDLISHRDSHPWDTAILGYFRKGFFQEVLGLYSGMKEEVGIGSFACTFAFKSCAELGCLRVARGIHGDSLKLGFDKDRFVGASLINCYMNCRFLYDAQKVFDAISHRDVVICTAMISGFLQNSAELGAWMACRIAFDMQTEGILPNRVTLMSLLKAASRLESLSIGKSIHCYAIRMGRDTDDEVFETCLIEMYMSCGAEGISRYLFSNAKTKSVVTWNVMITSYIQCGRPSDAFEVFHLMKNEGNVSPDAITLSNLVLGCTHLKCIREGLSIHGYIIRRGVLLDLVGNTALIEMYAFSKSISIARKMFDEMETRDAVLFNVMLAAYLRFMLVNEAFSLFTTMGSIGVKPNVVTVLNLLSGCLVLPNLQEGSQIHGMTIKCGYDLDTAVTNQIIDLYAKHGHLADARALFNRTSPKDLISWTSMMMGYVNQGHAGEALNLFSVMHGTGQKPDAVALSTLLIACSQLGYLNQLRAVHGYLYHFCLEKDVPIINYLIAAYSKWGLFNYAQALFQNMIDRSLASWNTMIDACGMHGRCMEALELFDEMQREKVKPDGVTFTSLLAACSHAGRIEEGLHLFRSMIDDHLIIPREEHYSCMVDLLSRAGQLEEAYNLMKCFPFKGNASTLGPLLGACMVHQHSELGETIGTHLLSLDPENTGAYTLMSNMYAGAGRWDDAQRVRDAAKARGLKKLPGYSLVGAAKRVPLKTFPYDWG</sequence>
<feature type="repeat" description="PPR" evidence="2">
    <location>
        <begin position="518"/>
        <end position="552"/>
    </location>
</feature>
<evidence type="ECO:0000256" key="1">
    <source>
        <dbReference type="ARBA" id="ARBA00022737"/>
    </source>
</evidence>
<dbReference type="InterPro" id="IPR011990">
    <property type="entry name" value="TPR-like_helical_dom_sf"/>
</dbReference>
<evidence type="ECO:0008006" key="4">
    <source>
        <dbReference type="Google" id="ProtNLM"/>
    </source>
</evidence>
<organism evidence="3">
    <name type="scientific">Nymphaea colorata</name>
    <name type="common">pocket water lily</name>
    <dbReference type="NCBI Taxonomy" id="210225"/>
    <lineage>
        <taxon>Eukaryota</taxon>
        <taxon>Viridiplantae</taxon>
        <taxon>Streptophyta</taxon>
        <taxon>Embryophyta</taxon>
        <taxon>Tracheophyta</taxon>
        <taxon>Spermatophyta</taxon>
        <taxon>Magnoliopsida</taxon>
        <taxon>Nymphaeales</taxon>
        <taxon>Nymphaeaceae</taxon>
        <taxon>Nymphaea</taxon>
    </lineage>
</organism>
<proteinExistence type="predicted"/>
<feature type="repeat" description="PPR" evidence="2">
    <location>
        <begin position="417"/>
        <end position="451"/>
    </location>
</feature>
<reference evidence="3" key="1">
    <citation type="submission" date="2019-09" db="EMBL/GenBank/DDBJ databases">
        <authorList>
            <person name="Zhang L."/>
        </authorList>
    </citation>
    <scope>NUCLEOTIDE SEQUENCE</scope>
</reference>
<dbReference type="Pfam" id="PF01535">
    <property type="entry name" value="PPR"/>
    <property type="match status" value="4"/>
</dbReference>
<dbReference type="EMBL" id="LR721786">
    <property type="protein sequence ID" value="VVW62458.1"/>
    <property type="molecule type" value="Genomic_DNA"/>
</dbReference>
<dbReference type="AlphaFoldDB" id="A0A5K1FGL0"/>
<dbReference type="GO" id="GO:0099402">
    <property type="term" value="P:plant organ development"/>
    <property type="evidence" value="ECO:0007669"/>
    <property type="project" value="UniProtKB-ARBA"/>
</dbReference>
<dbReference type="Gramene" id="NC8G0299650.1">
    <property type="protein sequence ID" value="NC8G0299650.1:cds"/>
    <property type="gene ID" value="NC8G0299650"/>
</dbReference>
<dbReference type="Pfam" id="PF13041">
    <property type="entry name" value="PPR_2"/>
    <property type="match status" value="4"/>
</dbReference>
<gene>
    <name evidence="3" type="ORF">NYM_LOCUS26272</name>
</gene>
<feature type="repeat" description="PPR" evidence="2">
    <location>
        <begin position="315"/>
        <end position="349"/>
    </location>
</feature>
<dbReference type="PROSITE" id="PS51375">
    <property type="entry name" value="PPR"/>
    <property type="match status" value="6"/>
</dbReference>
<dbReference type="InterPro" id="IPR046960">
    <property type="entry name" value="PPR_At4g14850-like_plant"/>
</dbReference>
<feature type="repeat" description="PPR" evidence="2">
    <location>
        <begin position="654"/>
        <end position="688"/>
    </location>
</feature>
<dbReference type="FunFam" id="1.25.40.10:FF:000381">
    <property type="entry name" value="Pentatricopeptide repeat-containing protein"/>
    <property type="match status" value="1"/>
</dbReference>
<evidence type="ECO:0000313" key="3">
    <source>
        <dbReference type="EMBL" id="VVW62458.1"/>
    </source>
</evidence>
<evidence type="ECO:0000256" key="2">
    <source>
        <dbReference type="PROSITE-ProRule" id="PRU00708"/>
    </source>
</evidence>
<dbReference type="GO" id="GO:0009451">
    <property type="term" value="P:RNA modification"/>
    <property type="evidence" value="ECO:0007669"/>
    <property type="project" value="InterPro"/>
</dbReference>
<dbReference type="Gene3D" id="1.25.40.10">
    <property type="entry name" value="Tetratricopeptide repeat domain"/>
    <property type="match status" value="5"/>
</dbReference>
<dbReference type="InterPro" id="IPR002885">
    <property type="entry name" value="PPR_rpt"/>
</dbReference>
<dbReference type="NCBIfam" id="TIGR00756">
    <property type="entry name" value="PPR"/>
    <property type="match status" value="4"/>
</dbReference>
<dbReference type="InterPro" id="IPR046848">
    <property type="entry name" value="E_motif"/>
</dbReference>
<dbReference type="PANTHER" id="PTHR47926:SF452">
    <property type="entry name" value="PENTATRICOPEPTIDE REPEAT-CONTAINING PROTEIN"/>
    <property type="match status" value="1"/>
</dbReference>
<dbReference type="Pfam" id="PF20431">
    <property type="entry name" value="E_motif"/>
    <property type="match status" value="1"/>
</dbReference>